<dbReference type="EMBL" id="WTYX01000002">
    <property type="protein sequence ID" value="MXO91185.1"/>
    <property type="molecule type" value="Genomic_DNA"/>
</dbReference>
<keyword evidence="1" id="KW-0472">Membrane</keyword>
<feature type="domain" description="DUF3592" evidence="2">
    <location>
        <begin position="41"/>
        <end position="110"/>
    </location>
</feature>
<dbReference type="Proteomes" id="UP000442714">
    <property type="component" value="Unassembled WGS sequence"/>
</dbReference>
<dbReference type="OrthoDB" id="2242169at2"/>
<proteinExistence type="predicted"/>
<feature type="transmembrane region" description="Helical" evidence="1">
    <location>
        <begin position="113"/>
        <end position="138"/>
    </location>
</feature>
<keyword evidence="1" id="KW-0812">Transmembrane</keyword>
<gene>
    <name evidence="3" type="ORF">GRI41_10150</name>
</gene>
<evidence type="ECO:0000259" key="2">
    <source>
        <dbReference type="Pfam" id="PF12158"/>
    </source>
</evidence>
<sequence length="236" mass="25992">MVKAKLLIGRIFMPMGMVFASIGIGFLWSDLQLAEVGMRSEGSVIDLSRSRNSDSGDSYRPVVAFYDEDGTRHEFVGQVGSNPSSHSRGDAVTVIYDPAEPGDAMIDGFMDRFLLPVIFIGMGSLFALIGGGLMLAVWRRRKIIAQLKRSGIPIMAEFIECYRDNSTKVNGRSPYRVVAQATHPVTGTLQSFKSDPVWIDLSRQLAGERVTVLVDPVKPKRSYIDLSEFVGPDEQA</sequence>
<evidence type="ECO:0000256" key="1">
    <source>
        <dbReference type="SAM" id="Phobius"/>
    </source>
</evidence>
<evidence type="ECO:0000313" key="3">
    <source>
        <dbReference type="EMBL" id="MXO91185.1"/>
    </source>
</evidence>
<dbReference type="AlphaFoldDB" id="A0A844ZTJ2"/>
<dbReference type="Pfam" id="PF12158">
    <property type="entry name" value="DUF3592"/>
    <property type="match status" value="1"/>
</dbReference>
<dbReference type="RefSeq" id="WP_160604899.1">
    <property type="nucleotide sequence ID" value="NZ_WTYX01000002.1"/>
</dbReference>
<reference evidence="3 4" key="1">
    <citation type="submission" date="2019-12" db="EMBL/GenBank/DDBJ databases">
        <title>Genomic-based taxomic classification of the family Erythrobacteraceae.</title>
        <authorList>
            <person name="Xu L."/>
        </authorList>
    </citation>
    <scope>NUCLEOTIDE SEQUENCE [LARGE SCALE GENOMIC DNA]</scope>
    <source>
        <strain evidence="3 4">KCTC 52763</strain>
    </source>
</reference>
<dbReference type="InterPro" id="IPR021994">
    <property type="entry name" value="DUF3592"/>
</dbReference>
<protein>
    <submittedName>
        <fullName evidence="3">DUF3592 domain-containing protein</fullName>
    </submittedName>
</protein>
<comment type="caution">
    <text evidence="3">The sequence shown here is derived from an EMBL/GenBank/DDBJ whole genome shotgun (WGS) entry which is preliminary data.</text>
</comment>
<feature type="transmembrane region" description="Helical" evidence="1">
    <location>
        <begin position="7"/>
        <end position="28"/>
    </location>
</feature>
<keyword evidence="4" id="KW-1185">Reference proteome</keyword>
<accession>A0A844ZTJ2</accession>
<keyword evidence="1" id="KW-1133">Transmembrane helix</keyword>
<organism evidence="3 4">
    <name type="scientific">Pontixanthobacter aquaemixtae</name>
    <dbReference type="NCBI Taxonomy" id="1958940"/>
    <lineage>
        <taxon>Bacteria</taxon>
        <taxon>Pseudomonadati</taxon>
        <taxon>Pseudomonadota</taxon>
        <taxon>Alphaproteobacteria</taxon>
        <taxon>Sphingomonadales</taxon>
        <taxon>Erythrobacteraceae</taxon>
        <taxon>Pontixanthobacter</taxon>
    </lineage>
</organism>
<name>A0A844ZTJ2_9SPHN</name>
<evidence type="ECO:0000313" key="4">
    <source>
        <dbReference type="Proteomes" id="UP000442714"/>
    </source>
</evidence>